<gene>
    <name evidence="7" type="ORF">FHS16_003827</name>
</gene>
<feature type="transmembrane region" description="Helical" evidence="6">
    <location>
        <begin position="185"/>
        <end position="207"/>
    </location>
</feature>
<keyword evidence="3 6" id="KW-0812">Transmembrane</keyword>
<feature type="transmembrane region" description="Helical" evidence="6">
    <location>
        <begin position="155"/>
        <end position="173"/>
    </location>
</feature>
<keyword evidence="5 6" id="KW-0472">Membrane</keyword>
<evidence type="ECO:0000256" key="5">
    <source>
        <dbReference type="ARBA" id="ARBA00023136"/>
    </source>
</evidence>
<proteinExistence type="inferred from homology"/>
<evidence type="ECO:0000256" key="4">
    <source>
        <dbReference type="ARBA" id="ARBA00022989"/>
    </source>
</evidence>
<dbReference type="Pfam" id="PF01027">
    <property type="entry name" value="Bax1-I"/>
    <property type="match status" value="1"/>
</dbReference>
<evidence type="ECO:0000313" key="7">
    <source>
        <dbReference type="EMBL" id="MBB3153752.1"/>
    </source>
</evidence>
<dbReference type="EMBL" id="JACHXW010000012">
    <property type="protein sequence ID" value="MBB3153752.1"/>
    <property type="molecule type" value="Genomic_DNA"/>
</dbReference>
<reference evidence="7 8" key="1">
    <citation type="submission" date="2020-08" db="EMBL/GenBank/DDBJ databases">
        <title>Genomic Encyclopedia of Type Strains, Phase III (KMG-III): the genomes of soil and plant-associated and newly described type strains.</title>
        <authorList>
            <person name="Whitman W."/>
        </authorList>
    </citation>
    <scope>NUCLEOTIDE SEQUENCE [LARGE SCALE GENOMIC DNA]</scope>
    <source>
        <strain evidence="7 8">CECT 8234</strain>
    </source>
</reference>
<keyword evidence="4 6" id="KW-1133">Transmembrane helix</keyword>
<feature type="transmembrane region" description="Helical" evidence="6">
    <location>
        <begin position="124"/>
        <end position="149"/>
    </location>
</feature>
<feature type="transmembrane region" description="Helical" evidence="6">
    <location>
        <begin position="16"/>
        <end position="37"/>
    </location>
</feature>
<comment type="caution">
    <text evidence="7">The sequence shown here is derived from an EMBL/GenBank/DDBJ whole genome shotgun (WGS) entry which is preliminary data.</text>
</comment>
<organism evidence="7 8">
    <name type="scientific">Paenibacillus endophyticus</name>
    <dbReference type="NCBI Taxonomy" id="1294268"/>
    <lineage>
        <taxon>Bacteria</taxon>
        <taxon>Bacillati</taxon>
        <taxon>Bacillota</taxon>
        <taxon>Bacilli</taxon>
        <taxon>Bacillales</taxon>
        <taxon>Paenibacillaceae</taxon>
        <taxon>Paenibacillus</taxon>
    </lineage>
</organism>
<dbReference type="Proteomes" id="UP000518605">
    <property type="component" value="Unassembled WGS sequence"/>
</dbReference>
<name>A0A7W5C9R9_9BACL</name>
<evidence type="ECO:0000256" key="3">
    <source>
        <dbReference type="ARBA" id="ARBA00022692"/>
    </source>
</evidence>
<comment type="similarity">
    <text evidence="2 6">Belongs to the BI1 family.</text>
</comment>
<evidence type="ECO:0000313" key="8">
    <source>
        <dbReference type="Proteomes" id="UP000518605"/>
    </source>
</evidence>
<dbReference type="PANTHER" id="PTHR23291">
    <property type="entry name" value="BAX INHIBITOR-RELATED"/>
    <property type="match status" value="1"/>
</dbReference>
<feature type="transmembrane region" description="Helical" evidence="6">
    <location>
        <begin position="71"/>
        <end position="90"/>
    </location>
</feature>
<protein>
    <submittedName>
        <fullName evidence="7">FtsH-binding integral membrane protein</fullName>
    </submittedName>
</protein>
<feature type="transmembrane region" description="Helical" evidence="6">
    <location>
        <begin position="43"/>
        <end position="59"/>
    </location>
</feature>
<dbReference type="PANTHER" id="PTHR23291:SF50">
    <property type="entry name" value="PROTEIN LIFEGUARD 4"/>
    <property type="match status" value="1"/>
</dbReference>
<dbReference type="InterPro" id="IPR006214">
    <property type="entry name" value="Bax_inhibitor_1-related"/>
</dbReference>
<comment type="subcellular location">
    <subcellularLocation>
        <location evidence="1">Membrane</location>
        <topology evidence="1">Multi-pass membrane protein</topology>
    </subcellularLocation>
</comment>
<dbReference type="GO" id="GO:0005886">
    <property type="term" value="C:plasma membrane"/>
    <property type="evidence" value="ECO:0007669"/>
    <property type="project" value="TreeGrafter"/>
</dbReference>
<evidence type="ECO:0000256" key="1">
    <source>
        <dbReference type="ARBA" id="ARBA00004141"/>
    </source>
</evidence>
<sequence>MSYSQTSGYGKPMQKLMLTFFFALLVSIGGMLLGTLLPPVARIPLFILELALIVGIMFLRKSKAIGYSLMYAFMAVSGATLQFAISYYIATIGTAVVLETVGVAILVYAGLAIYATYSKEDFRFLGGFLFASLIGLIVLGLIQFFVPFVGVMETVYAGFGLLIFIGYTLYDFSRMSKEGFDEREIPLMVVNIYLDLVNIILFALRFVKSLLDD</sequence>
<evidence type="ECO:0000256" key="2">
    <source>
        <dbReference type="ARBA" id="ARBA00010350"/>
    </source>
</evidence>
<keyword evidence="8" id="KW-1185">Reference proteome</keyword>
<dbReference type="RefSeq" id="WP_183565949.1">
    <property type="nucleotide sequence ID" value="NZ_CBCSLB010000012.1"/>
</dbReference>
<accession>A0A7W5C9R9</accession>
<dbReference type="AlphaFoldDB" id="A0A7W5C9R9"/>
<evidence type="ECO:0000256" key="6">
    <source>
        <dbReference type="RuleBase" id="RU004379"/>
    </source>
</evidence>
<feature type="transmembrane region" description="Helical" evidence="6">
    <location>
        <begin position="96"/>
        <end position="117"/>
    </location>
</feature>